<keyword evidence="3" id="KW-0808">Transferase</keyword>
<dbReference type="AlphaFoldDB" id="A0A811P8I1"/>
<keyword evidence="5" id="KW-0418">Kinase</keyword>
<dbReference type="EMBL" id="CAJGYO010000006">
    <property type="protein sequence ID" value="CAD6235115.1"/>
    <property type="molecule type" value="Genomic_DNA"/>
</dbReference>
<dbReference type="OrthoDB" id="1913693at2759"/>
<dbReference type="Gene3D" id="1.10.510.10">
    <property type="entry name" value="Transferase(Phosphotransferase) domain 1"/>
    <property type="match status" value="1"/>
</dbReference>
<dbReference type="Proteomes" id="UP000604825">
    <property type="component" value="Unassembled WGS sequence"/>
</dbReference>
<evidence type="ECO:0000313" key="9">
    <source>
        <dbReference type="EMBL" id="CAD6235115.1"/>
    </source>
</evidence>
<gene>
    <name evidence="9" type="ORF">NCGR_LOCUS23448</name>
</gene>
<evidence type="ECO:0000256" key="5">
    <source>
        <dbReference type="ARBA" id="ARBA00022777"/>
    </source>
</evidence>
<organism evidence="9 10">
    <name type="scientific">Miscanthus lutarioriparius</name>
    <dbReference type="NCBI Taxonomy" id="422564"/>
    <lineage>
        <taxon>Eukaryota</taxon>
        <taxon>Viridiplantae</taxon>
        <taxon>Streptophyta</taxon>
        <taxon>Embryophyta</taxon>
        <taxon>Tracheophyta</taxon>
        <taxon>Spermatophyta</taxon>
        <taxon>Magnoliopsida</taxon>
        <taxon>Liliopsida</taxon>
        <taxon>Poales</taxon>
        <taxon>Poaceae</taxon>
        <taxon>PACMAD clade</taxon>
        <taxon>Panicoideae</taxon>
        <taxon>Andropogonodae</taxon>
        <taxon>Andropogoneae</taxon>
        <taxon>Saccharinae</taxon>
        <taxon>Miscanthus</taxon>
    </lineage>
</organism>
<accession>A0A811P8I1</accession>
<name>A0A811P8I1_9POAL</name>
<comment type="catalytic activity">
    <reaction evidence="8">
        <text>L-seryl-[protein] + ATP = O-phospho-L-seryl-[protein] + ADP + H(+)</text>
        <dbReference type="Rhea" id="RHEA:17989"/>
        <dbReference type="Rhea" id="RHEA-COMP:9863"/>
        <dbReference type="Rhea" id="RHEA-COMP:11604"/>
        <dbReference type="ChEBI" id="CHEBI:15378"/>
        <dbReference type="ChEBI" id="CHEBI:29999"/>
        <dbReference type="ChEBI" id="CHEBI:30616"/>
        <dbReference type="ChEBI" id="CHEBI:83421"/>
        <dbReference type="ChEBI" id="CHEBI:456216"/>
        <dbReference type="EC" id="2.7.11.1"/>
    </reaction>
</comment>
<keyword evidence="6" id="KW-0067">ATP-binding</keyword>
<dbReference type="InterPro" id="IPR051420">
    <property type="entry name" value="Ser_Thr_Kinases_DiverseReg"/>
</dbReference>
<sequence length="191" mass="22314">MALVYRRKSSKVSDKSKSHDMVSIWNFDGKIAFQDILNATECFDDKYRIGTGGYRDMWLYRTRYALVLYYHINPFDFAELSSTMVFTDKCDVYSFGVLTMEVVMEQHTKLKDILDHRIVVPTSDEEKDIILLMLVAFACLQICPKARRTMQQAYQALTNRSCPTVILRLIHEVKLQDLHDFEAPYKLYDGL</sequence>
<evidence type="ECO:0000256" key="1">
    <source>
        <dbReference type="ARBA" id="ARBA00012513"/>
    </source>
</evidence>
<evidence type="ECO:0000256" key="6">
    <source>
        <dbReference type="ARBA" id="ARBA00022840"/>
    </source>
</evidence>
<evidence type="ECO:0000256" key="4">
    <source>
        <dbReference type="ARBA" id="ARBA00022741"/>
    </source>
</evidence>
<evidence type="ECO:0000256" key="3">
    <source>
        <dbReference type="ARBA" id="ARBA00022679"/>
    </source>
</evidence>
<keyword evidence="10" id="KW-1185">Reference proteome</keyword>
<protein>
    <recommendedName>
        <fullName evidence="1">non-specific serine/threonine protein kinase</fullName>
        <ecNumber evidence="1">2.7.11.1</ecNumber>
    </recommendedName>
</protein>
<keyword evidence="4" id="KW-0547">Nucleotide-binding</keyword>
<evidence type="ECO:0000256" key="7">
    <source>
        <dbReference type="ARBA" id="ARBA00047899"/>
    </source>
</evidence>
<dbReference type="PANTHER" id="PTHR48005:SF16">
    <property type="entry name" value="MDIS1-INTERACTING RECEPTOR LIKE KINASE 2-LIKE ISOFORM X1"/>
    <property type="match status" value="1"/>
</dbReference>
<dbReference type="PANTHER" id="PTHR48005">
    <property type="entry name" value="LEUCINE RICH REPEAT KINASE 2"/>
    <property type="match status" value="1"/>
</dbReference>
<dbReference type="SUPFAM" id="SSF56112">
    <property type="entry name" value="Protein kinase-like (PK-like)"/>
    <property type="match status" value="1"/>
</dbReference>
<proteinExistence type="predicted"/>
<reference evidence="9" key="1">
    <citation type="submission" date="2020-10" db="EMBL/GenBank/DDBJ databases">
        <authorList>
            <person name="Han B."/>
            <person name="Lu T."/>
            <person name="Zhao Q."/>
            <person name="Huang X."/>
            <person name="Zhao Y."/>
        </authorList>
    </citation>
    <scope>NUCLEOTIDE SEQUENCE</scope>
</reference>
<evidence type="ECO:0000313" key="10">
    <source>
        <dbReference type="Proteomes" id="UP000604825"/>
    </source>
</evidence>
<dbReference type="GO" id="GO:0005524">
    <property type="term" value="F:ATP binding"/>
    <property type="evidence" value="ECO:0007669"/>
    <property type="project" value="UniProtKB-KW"/>
</dbReference>
<comment type="catalytic activity">
    <reaction evidence="7">
        <text>L-threonyl-[protein] + ATP = O-phospho-L-threonyl-[protein] + ADP + H(+)</text>
        <dbReference type="Rhea" id="RHEA:46608"/>
        <dbReference type="Rhea" id="RHEA-COMP:11060"/>
        <dbReference type="Rhea" id="RHEA-COMP:11605"/>
        <dbReference type="ChEBI" id="CHEBI:15378"/>
        <dbReference type="ChEBI" id="CHEBI:30013"/>
        <dbReference type="ChEBI" id="CHEBI:30616"/>
        <dbReference type="ChEBI" id="CHEBI:61977"/>
        <dbReference type="ChEBI" id="CHEBI:456216"/>
        <dbReference type="EC" id="2.7.11.1"/>
    </reaction>
</comment>
<evidence type="ECO:0000256" key="2">
    <source>
        <dbReference type="ARBA" id="ARBA00022527"/>
    </source>
</evidence>
<evidence type="ECO:0000256" key="8">
    <source>
        <dbReference type="ARBA" id="ARBA00048679"/>
    </source>
</evidence>
<keyword evidence="2" id="KW-0723">Serine/threonine-protein kinase</keyword>
<dbReference type="EC" id="2.7.11.1" evidence="1"/>
<dbReference type="GO" id="GO:0004674">
    <property type="term" value="F:protein serine/threonine kinase activity"/>
    <property type="evidence" value="ECO:0007669"/>
    <property type="project" value="UniProtKB-KW"/>
</dbReference>
<comment type="caution">
    <text evidence="9">The sequence shown here is derived from an EMBL/GenBank/DDBJ whole genome shotgun (WGS) entry which is preliminary data.</text>
</comment>
<dbReference type="InterPro" id="IPR011009">
    <property type="entry name" value="Kinase-like_dom_sf"/>
</dbReference>